<evidence type="ECO:0000256" key="6">
    <source>
        <dbReference type="ARBA" id="ARBA00023242"/>
    </source>
</evidence>
<feature type="region of interest" description="Disordered" evidence="8">
    <location>
        <begin position="1"/>
        <end position="23"/>
    </location>
</feature>
<keyword evidence="7" id="KW-0238">DNA-binding</keyword>
<dbReference type="Proteomes" id="UP000515160">
    <property type="component" value="Chromosome X"/>
</dbReference>
<evidence type="ECO:0000256" key="7">
    <source>
        <dbReference type="RuleBase" id="RU368003"/>
    </source>
</evidence>
<dbReference type="GO" id="GO:0003677">
    <property type="term" value="F:DNA binding"/>
    <property type="evidence" value="ECO:0007669"/>
    <property type="project" value="UniProtKB-KW"/>
</dbReference>
<evidence type="ECO:0000256" key="3">
    <source>
        <dbReference type="ARBA" id="ARBA00015212"/>
    </source>
</evidence>
<dbReference type="PANTHER" id="PTHR15341">
    <property type="entry name" value="SUN-COR STEROID HORMONE RECEPTOR CO-REPRESSOR"/>
    <property type="match status" value="1"/>
</dbReference>
<reference evidence="10" key="1">
    <citation type="submission" date="2025-08" db="UniProtKB">
        <authorList>
            <consortium name="RefSeq"/>
        </authorList>
    </citation>
    <scope>IDENTIFICATION</scope>
    <source>
        <strain evidence="10">15112-1751.03</strain>
        <tissue evidence="10">Whole Adult</tissue>
    </source>
</reference>
<dbReference type="GO" id="GO:0000178">
    <property type="term" value="C:exosome (RNase complex)"/>
    <property type="evidence" value="ECO:0007669"/>
    <property type="project" value="TreeGrafter"/>
</dbReference>
<keyword evidence="9" id="KW-1185">Reference proteome</keyword>
<dbReference type="PANTHER" id="PTHR15341:SF3">
    <property type="entry name" value="NUCLEAR NUCLEIC ACID-BINDING PROTEIN C1D"/>
    <property type="match status" value="1"/>
</dbReference>
<dbReference type="CTD" id="32558"/>
<dbReference type="GO" id="GO:0005730">
    <property type="term" value="C:nucleolus"/>
    <property type="evidence" value="ECO:0007669"/>
    <property type="project" value="UniProtKB-SubCell"/>
</dbReference>
<comment type="subcellular location">
    <subcellularLocation>
        <location evidence="7">Cytoplasm</location>
    </subcellularLocation>
    <subcellularLocation>
        <location evidence="7">Nucleus</location>
        <location evidence="7">Nucleolus</location>
    </subcellularLocation>
    <subcellularLocation>
        <location evidence="1 7">Nucleus</location>
    </subcellularLocation>
</comment>
<evidence type="ECO:0000256" key="1">
    <source>
        <dbReference type="ARBA" id="ARBA00004123"/>
    </source>
</evidence>
<dbReference type="GeneID" id="117577856"/>
<keyword evidence="7" id="KW-0963">Cytoplasm</keyword>
<dbReference type="OrthoDB" id="1421013at2759"/>
<dbReference type="RefSeq" id="XP_034118695.1">
    <property type="nucleotide sequence ID" value="XM_034262804.2"/>
</dbReference>
<comment type="subunit">
    <text evidence="7">Monomer and homodimer.</text>
</comment>
<dbReference type="AlphaFoldDB" id="A0A6P8Y5E8"/>
<evidence type="ECO:0000256" key="4">
    <source>
        <dbReference type="ARBA" id="ARBA00022552"/>
    </source>
</evidence>
<evidence type="ECO:0000313" key="9">
    <source>
        <dbReference type="Proteomes" id="UP000515160"/>
    </source>
</evidence>
<evidence type="ECO:0000256" key="5">
    <source>
        <dbReference type="ARBA" id="ARBA00022884"/>
    </source>
</evidence>
<keyword evidence="4 7" id="KW-0698">rRNA processing</keyword>
<keyword evidence="5 7" id="KW-0694">RNA-binding</keyword>
<keyword evidence="6 7" id="KW-0539">Nucleus</keyword>
<evidence type="ECO:0000313" key="10">
    <source>
        <dbReference type="RefSeq" id="XP_034118695.1"/>
    </source>
</evidence>
<dbReference type="Pfam" id="PF04000">
    <property type="entry name" value="Sas10_Utp3"/>
    <property type="match status" value="1"/>
</dbReference>
<gene>
    <name evidence="10" type="primary">LOC117577856</name>
</gene>
<organism evidence="9 10">
    <name type="scientific">Drosophila albomicans</name>
    <name type="common">Fruit fly</name>
    <dbReference type="NCBI Taxonomy" id="7291"/>
    <lineage>
        <taxon>Eukaryota</taxon>
        <taxon>Metazoa</taxon>
        <taxon>Ecdysozoa</taxon>
        <taxon>Arthropoda</taxon>
        <taxon>Hexapoda</taxon>
        <taxon>Insecta</taxon>
        <taxon>Pterygota</taxon>
        <taxon>Neoptera</taxon>
        <taxon>Endopterygota</taxon>
        <taxon>Diptera</taxon>
        <taxon>Brachycera</taxon>
        <taxon>Muscomorpha</taxon>
        <taxon>Ephydroidea</taxon>
        <taxon>Drosophilidae</taxon>
        <taxon>Drosophila</taxon>
    </lineage>
</organism>
<protein>
    <recommendedName>
        <fullName evidence="3 7">Nuclear nucleic acid-binding protein C1D</fullName>
    </recommendedName>
</protein>
<dbReference type="GO" id="GO:0000460">
    <property type="term" value="P:maturation of 5.8S rRNA"/>
    <property type="evidence" value="ECO:0007669"/>
    <property type="project" value="TreeGrafter"/>
</dbReference>
<dbReference type="GO" id="GO:0005737">
    <property type="term" value="C:cytoplasm"/>
    <property type="evidence" value="ECO:0007669"/>
    <property type="project" value="UniProtKB-SubCell"/>
</dbReference>
<comment type="function">
    <text evidence="7">Plays a role in the recruitment of the exosome to pre-rRNA to mediate the 3'-5' end processing of the 5.8S rRNA.</text>
</comment>
<accession>A0A6P8Y5E8</accession>
<dbReference type="InterPro" id="IPR007146">
    <property type="entry name" value="Sas10/Utp3/C1D"/>
</dbReference>
<proteinExistence type="inferred from homology"/>
<dbReference type="GO" id="GO:0010468">
    <property type="term" value="P:regulation of gene expression"/>
    <property type="evidence" value="ECO:0007669"/>
    <property type="project" value="TreeGrafter"/>
</dbReference>
<name>A0A6P8Y5E8_DROAB</name>
<sequence>MAEVKGSKKRKNSSTASTNERTVENKQMFEEINKFAANLDMVEKDLNYAIAHSLSGLNTDDKIKLDTYLAYVNSTLFWMNLKLNGTDLSNHYILHDLRRAKEMLAREKEINDSLTAPRLDIAASKRFIASGMHTRFIEMDGIMVTKEQYQRSLAESASKN</sequence>
<dbReference type="GO" id="GO:0003723">
    <property type="term" value="F:RNA binding"/>
    <property type="evidence" value="ECO:0007669"/>
    <property type="project" value="UniProtKB-UniRule"/>
</dbReference>
<dbReference type="InterPro" id="IPR011082">
    <property type="entry name" value="Exosome-assoc_fac/DNA_repair"/>
</dbReference>
<evidence type="ECO:0000256" key="2">
    <source>
        <dbReference type="ARBA" id="ARBA00009154"/>
    </source>
</evidence>
<evidence type="ECO:0000256" key="8">
    <source>
        <dbReference type="SAM" id="MobiDB-lite"/>
    </source>
</evidence>
<comment type="similarity">
    <text evidence="2 7">Belongs to the C1D family.</text>
</comment>